<evidence type="ECO:0000313" key="1">
    <source>
        <dbReference type="EMBL" id="GAG78016.1"/>
    </source>
</evidence>
<organism evidence="1">
    <name type="scientific">marine sediment metagenome</name>
    <dbReference type="NCBI Taxonomy" id="412755"/>
    <lineage>
        <taxon>unclassified sequences</taxon>
        <taxon>metagenomes</taxon>
        <taxon>ecological metagenomes</taxon>
    </lineage>
</organism>
<name>X1C0X8_9ZZZZ</name>
<gene>
    <name evidence="1" type="ORF">S01H4_21152</name>
</gene>
<accession>X1C0X8</accession>
<dbReference type="AlphaFoldDB" id="X1C0X8"/>
<protein>
    <submittedName>
        <fullName evidence="1">Uncharacterized protein</fullName>
    </submittedName>
</protein>
<reference evidence="1" key="1">
    <citation type="journal article" date="2014" name="Front. Microbiol.">
        <title>High frequency of phylogenetically diverse reductive dehalogenase-homologous genes in deep subseafloor sedimentary metagenomes.</title>
        <authorList>
            <person name="Kawai M."/>
            <person name="Futagami T."/>
            <person name="Toyoda A."/>
            <person name="Takaki Y."/>
            <person name="Nishi S."/>
            <person name="Hori S."/>
            <person name="Arai W."/>
            <person name="Tsubouchi T."/>
            <person name="Morono Y."/>
            <person name="Uchiyama I."/>
            <person name="Ito T."/>
            <person name="Fujiyama A."/>
            <person name="Inagaki F."/>
            <person name="Takami H."/>
        </authorList>
    </citation>
    <scope>NUCLEOTIDE SEQUENCE</scope>
    <source>
        <strain evidence="1">Expedition CK06-06</strain>
    </source>
</reference>
<dbReference type="EMBL" id="BART01009563">
    <property type="protein sequence ID" value="GAG78016.1"/>
    <property type="molecule type" value="Genomic_DNA"/>
</dbReference>
<sequence>MAQNVAISEDEEKPRLSKKQLQEDALYGLAKGIGGAVLKNFAGLKIEGEENIPYRGKAILTTISKNVIRDMLILSQLTARKIHFMLPAKLMKHQIAGPIFKSLGVIRGTESKDDTEPIDKVFVHQDTRIVLLQHGQ</sequence>
<proteinExistence type="predicted"/>
<comment type="caution">
    <text evidence="1">The sequence shown here is derived from an EMBL/GenBank/DDBJ whole genome shotgun (WGS) entry which is preliminary data.</text>
</comment>